<keyword evidence="3" id="KW-1185">Reference proteome</keyword>
<feature type="transmembrane region" description="Helical" evidence="1">
    <location>
        <begin position="52"/>
        <end position="76"/>
    </location>
</feature>
<gene>
    <name evidence="2" type="ORF">CYL18_11865</name>
</gene>
<accession>A0A2S7MZ26</accession>
<dbReference type="EMBL" id="PKOZ01000006">
    <property type="protein sequence ID" value="PQD95020.1"/>
    <property type="molecule type" value="Genomic_DNA"/>
</dbReference>
<keyword evidence="1" id="KW-0812">Transmembrane</keyword>
<name>A0A2S7MZ26_9BACI</name>
<keyword evidence="1" id="KW-0472">Membrane</keyword>
<proteinExistence type="predicted"/>
<evidence type="ECO:0000256" key="1">
    <source>
        <dbReference type="SAM" id="Phobius"/>
    </source>
</evidence>
<evidence type="ECO:0008006" key="4">
    <source>
        <dbReference type="Google" id="ProtNLM"/>
    </source>
</evidence>
<evidence type="ECO:0000313" key="2">
    <source>
        <dbReference type="EMBL" id="PQD95020.1"/>
    </source>
</evidence>
<keyword evidence="1" id="KW-1133">Transmembrane helix</keyword>
<dbReference type="OrthoDB" id="2971310at2"/>
<dbReference type="Proteomes" id="UP000239663">
    <property type="component" value="Unassembled WGS sequence"/>
</dbReference>
<sequence length="86" mass="9678">MKAVLQSIYLSAIINLLYFFGELATGIVQTVFYQPNLPETNDVYFLQQSIAFGYTGNLAAFSIRMGLGALLIFILLKILEKRRIAK</sequence>
<reference evidence="2 3" key="1">
    <citation type="submission" date="2017-12" db="EMBL/GenBank/DDBJ databases">
        <title>Taxonomic description and draft genome of Pradoshia cofamensis Gen. nov., sp. nov., a thermotolerant bacillale isolated from anterior gut of earthworm Eisenia fetida.</title>
        <authorList>
            <person name="Saha T."/>
            <person name="Chakraborty R."/>
        </authorList>
    </citation>
    <scope>NUCLEOTIDE SEQUENCE [LARGE SCALE GENOMIC DNA]</scope>
    <source>
        <strain evidence="2 3">EAG3</strain>
    </source>
</reference>
<dbReference type="RefSeq" id="WP_104849725.1">
    <property type="nucleotide sequence ID" value="NZ_PKOZ01000006.1"/>
</dbReference>
<evidence type="ECO:0000313" key="3">
    <source>
        <dbReference type="Proteomes" id="UP000239663"/>
    </source>
</evidence>
<comment type="caution">
    <text evidence="2">The sequence shown here is derived from an EMBL/GenBank/DDBJ whole genome shotgun (WGS) entry which is preliminary data.</text>
</comment>
<protein>
    <recommendedName>
        <fullName evidence="4">DUF4321 domain-containing protein</fullName>
    </recommendedName>
</protein>
<feature type="transmembrane region" description="Helical" evidence="1">
    <location>
        <begin position="12"/>
        <end position="32"/>
    </location>
</feature>
<dbReference type="AlphaFoldDB" id="A0A2S7MZ26"/>
<organism evidence="2 3">
    <name type="scientific">Pradoshia eiseniae</name>
    <dbReference type="NCBI Taxonomy" id="2064768"/>
    <lineage>
        <taxon>Bacteria</taxon>
        <taxon>Bacillati</taxon>
        <taxon>Bacillota</taxon>
        <taxon>Bacilli</taxon>
        <taxon>Bacillales</taxon>
        <taxon>Bacillaceae</taxon>
        <taxon>Pradoshia</taxon>
    </lineage>
</organism>